<dbReference type="EMBL" id="VJZR01000002">
    <property type="protein sequence ID" value="TRX23062.1"/>
    <property type="molecule type" value="Genomic_DNA"/>
</dbReference>
<organism evidence="2 3">
    <name type="scientific">Flavobacterium franklandianum</name>
    <dbReference type="NCBI Taxonomy" id="2594430"/>
    <lineage>
        <taxon>Bacteria</taxon>
        <taxon>Pseudomonadati</taxon>
        <taxon>Bacteroidota</taxon>
        <taxon>Flavobacteriia</taxon>
        <taxon>Flavobacteriales</taxon>
        <taxon>Flavobacteriaceae</taxon>
        <taxon>Flavobacterium</taxon>
    </lineage>
</organism>
<sequence length="60" mass="7057">MNFSSIKNLPIIFFYLLSITSFVLSNVVRDKNRVLYYILLVLGAGFFIFGFFKSRKNKQQ</sequence>
<proteinExistence type="predicted"/>
<dbReference type="OrthoDB" id="1367123at2"/>
<name>A0A553CR99_9FLAO</name>
<reference evidence="2 3" key="1">
    <citation type="submission" date="2019-07" db="EMBL/GenBank/DDBJ databases">
        <title>Novel species of Flavobacterium.</title>
        <authorList>
            <person name="Liu Q."/>
            <person name="Xin Y.-H."/>
        </authorList>
    </citation>
    <scope>NUCLEOTIDE SEQUENCE [LARGE SCALE GENOMIC DNA]</scope>
    <source>
        <strain evidence="2 3">LB3P56</strain>
    </source>
</reference>
<keyword evidence="1" id="KW-0812">Transmembrane</keyword>
<feature type="transmembrane region" description="Helical" evidence="1">
    <location>
        <begin position="12"/>
        <end position="28"/>
    </location>
</feature>
<feature type="transmembrane region" description="Helical" evidence="1">
    <location>
        <begin position="34"/>
        <end position="52"/>
    </location>
</feature>
<accession>A0A553CR99</accession>
<gene>
    <name evidence="2" type="ORF">FNW17_04655</name>
</gene>
<protein>
    <submittedName>
        <fullName evidence="2">Uncharacterized protein</fullName>
    </submittedName>
</protein>
<keyword evidence="3" id="KW-1185">Reference proteome</keyword>
<dbReference type="Proteomes" id="UP000318585">
    <property type="component" value="Unassembled WGS sequence"/>
</dbReference>
<evidence type="ECO:0000313" key="3">
    <source>
        <dbReference type="Proteomes" id="UP000318585"/>
    </source>
</evidence>
<comment type="caution">
    <text evidence="2">The sequence shown here is derived from an EMBL/GenBank/DDBJ whole genome shotgun (WGS) entry which is preliminary data.</text>
</comment>
<evidence type="ECO:0000313" key="2">
    <source>
        <dbReference type="EMBL" id="TRX23062.1"/>
    </source>
</evidence>
<keyword evidence="1" id="KW-1133">Transmembrane helix</keyword>
<dbReference type="AlphaFoldDB" id="A0A553CR99"/>
<evidence type="ECO:0000256" key="1">
    <source>
        <dbReference type="SAM" id="Phobius"/>
    </source>
</evidence>
<keyword evidence="1" id="KW-0472">Membrane</keyword>